<protein>
    <submittedName>
        <fullName evidence="2">Nucleoside-diphosphate-sugar epimerase</fullName>
    </submittedName>
</protein>
<dbReference type="EMBL" id="FNON01000003">
    <property type="protein sequence ID" value="SDX74287.1"/>
    <property type="molecule type" value="Genomic_DNA"/>
</dbReference>
<dbReference type="InterPro" id="IPR036291">
    <property type="entry name" value="NAD(P)-bd_dom_sf"/>
</dbReference>
<feature type="domain" description="NAD-dependent epimerase/dehydratase" evidence="1">
    <location>
        <begin position="3"/>
        <end position="225"/>
    </location>
</feature>
<organism evidence="2 3">
    <name type="scientific">Amycolatopsis xylanica</name>
    <dbReference type="NCBI Taxonomy" id="589385"/>
    <lineage>
        <taxon>Bacteria</taxon>
        <taxon>Bacillati</taxon>
        <taxon>Actinomycetota</taxon>
        <taxon>Actinomycetes</taxon>
        <taxon>Pseudonocardiales</taxon>
        <taxon>Pseudonocardiaceae</taxon>
        <taxon>Amycolatopsis</taxon>
    </lineage>
</organism>
<reference evidence="2 3" key="1">
    <citation type="submission" date="2016-10" db="EMBL/GenBank/DDBJ databases">
        <authorList>
            <person name="de Groot N.N."/>
        </authorList>
    </citation>
    <scope>NUCLEOTIDE SEQUENCE [LARGE SCALE GENOMIC DNA]</scope>
    <source>
        <strain evidence="2 3">CPCC 202699</strain>
    </source>
</reference>
<dbReference type="Pfam" id="PF01370">
    <property type="entry name" value="Epimerase"/>
    <property type="match status" value="1"/>
</dbReference>
<name>A0A1H3E6Q5_9PSEU</name>
<evidence type="ECO:0000313" key="2">
    <source>
        <dbReference type="EMBL" id="SDX74287.1"/>
    </source>
</evidence>
<dbReference type="InterPro" id="IPR051783">
    <property type="entry name" value="NAD(P)-dependent_oxidoreduct"/>
</dbReference>
<gene>
    <name evidence="2" type="ORF">SAMN05421504_103680</name>
</gene>
<evidence type="ECO:0000259" key="1">
    <source>
        <dbReference type="Pfam" id="PF01370"/>
    </source>
</evidence>
<dbReference type="InterPro" id="IPR001509">
    <property type="entry name" value="Epimerase_deHydtase"/>
</dbReference>
<dbReference type="PANTHER" id="PTHR48079">
    <property type="entry name" value="PROTEIN YEEZ"/>
    <property type="match status" value="1"/>
</dbReference>
<dbReference type="GO" id="GO:0004029">
    <property type="term" value="F:aldehyde dehydrogenase (NAD+) activity"/>
    <property type="evidence" value="ECO:0007669"/>
    <property type="project" value="TreeGrafter"/>
</dbReference>
<dbReference type="STRING" id="589385.SAMN05421504_103680"/>
<keyword evidence="3" id="KW-1185">Reference proteome</keyword>
<dbReference type="OrthoDB" id="9787292at2"/>
<dbReference type="PANTHER" id="PTHR48079:SF6">
    <property type="entry name" value="NAD(P)-BINDING DOMAIN-CONTAINING PROTEIN-RELATED"/>
    <property type="match status" value="1"/>
</dbReference>
<dbReference type="RefSeq" id="WP_091289731.1">
    <property type="nucleotide sequence ID" value="NZ_FNON01000003.1"/>
</dbReference>
<dbReference type="Proteomes" id="UP000199515">
    <property type="component" value="Unassembled WGS sequence"/>
</dbReference>
<dbReference type="SUPFAM" id="SSF51735">
    <property type="entry name" value="NAD(P)-binding Rossmann-fold domains"/>
    <property type="match status" value="1"/>
</dbReference>
<accession>A0A1H3E6Q5</accession>
<evidence type="ECO:0000313" key="3">
    <source>
        <dbReference type="Proteomes" id="UP000199515"/>
    </source>
</evidence>
<dbReference type="AlphaFoldDB" id="A0A1H3E6Q5"/>
<dbReference type="GO" id="GO:0005737">
    <property type="term" value="C:cytoplasm"/>
    <property type="evidence" value="ECO:0007669"/>
    <property type="project" value="TreeGrafter"/>
</dbReference>
<dbReference type="Gene3D" id="3.40.50.720">
    <property type="entry name" value="NAD(P)-binding Rossmann-like Domain"/>
    <property type="match status" value="1"/>
</dbReference>
<proteinExistence type="predicted"/>
<sequence length="298" mass="31236">MKVLVIGATGMLGRPAVHRLLADGHEVSGFARAGRESAVRATGASPVTGDLFDVESLASALRGHEAVLNLATRIPQASAAVRRSGWVENDRLRLDGTRTLAAAVSLVDSVKTVVQEGISFVYADGGDTPLDEDAPLEPVGVTASSPRGHENIAALESTGRTAIRLRIGVLVGDDAMTKTQLAAARYGSLLIIGRRDDWTCAIHPSDAAAAAVAALRAPSGVYNVGAAPVRKQVLGEAMAAAAGVRKPHALPRWLAERIPMMAVLARSHRVVSDRLMDATGWKPELPTPGPAWFEPAHP</sequence>